<keyword evidence="5 7" id="KW-0472">Membrane</keyword>
<feature type="compositionally biased region" description="Polar residues" evidence="8">
    <location>
        <begin position="232"/>
        <end position="256"/>
    </location>
</feature>
<comment type="function">
    <text evidence="6 7">Acts as a Mg(2+) transporter. Can also transport other divalent cations such as Fe(2+), Sr(2+), Ba(2+), Mn(2+) and Co(2+) but to a much less extent than Mg(2+).</text>
</comment>
<feature type="transmembrane region" description="Helical" evidence="7">
    <location>
        <begin position="336"/>
        <end position="358"/>
    </location>
</feature>
<dbReference type="Gene3D" id="1.10.3730.20">
    <property type="match status" value="1"/>
</dbReference>
<dbReference type="GO" id="GO:0005886">
    <property type="term" value="C:plasma membrane"/>
    <property type="evidence" value="ECO:0007669"/>
    <property type="project" value="UniProtKB-SubCell"/>
</dbReference>
<dbReference type="AlphaFoldDB" id="A0AAE0FDJ3"/>
<dbReference type="InterPro" id="IPR037185">
    <property type="entry name" value="EmrE-like"/>
</dbReference>
<feature type="transmembrane region" description="Helical" evidence="7">
    <location>
        <begin position="146"/>
        <end position="169"/>
    </location>
</feature>
<feature type="region of interest" description="Disordered" evidence="8">
    <location>
        <begin position="232"/>
        <end position="260"/>
    </location>
</feature>
<dbReference type="Proteomes" id="UP001190700">
    <property type="component" value="Unassembled WGS sequence"/>
</dbReference>
<dbReference type="PANTHER" id="PTHR12570">
    <property type="match status" value="1"/>
</dbReference>
<proteinExistence type="inferred from homology"/>
<evidence type="ECO:0000256" key="1">
    <source>
        <dbReference type="ARBA" id="ARBA00004141"/>
    </source>
</evidence>
<keyword evidence="7" id="KW-0406">Ion transport</keyword>
<keyword evidence="7" id="KW-0967">Endosome</keyword>
<evidence type="ECO:0000256" key="8">
    <source>
        <dbReference type="SAM" id="MobiDB-lite"/>
    </source>
</evidence>
<keyword evidence="10" id="KW-1185">Reference proteome</keyword>
<comment type="subcellular location">
    <subcellularLocation>
        <location evidence="7">Cell membrane</location>
        <topology evidence="7">Multi-pass membrane protein</topology>
    </subcellularLocation>
    <subcellularLocation>
        <location evidence="7">Early endosome</location>
    </subcellularLocation>
    <subcellularLocation>
        <location evidence="1">Membrane</location>
        <topology evidence="1">Multi-pass membrane protein</topology>
    </subcellularLocation>
</comment>
<evidence type="ECO:0000256" key="5">
    <source>
        <dbReference type="ARBA" id="ARBA00023136"/>
    </source>
</evidence>
<keyword evidence="7" id="KW-1003">Cell membrane</keyword>
<feature type="transmembrane region" description="Helical" evidence="7">
    <location>
        <begin position="107"/>
        <end position="126"/>
    </location>
</feature>
<feature type="transmembrane region" description="Helical" evidence="7">
    <location>
        <begin position="6"/>
        <end position="27"/>
    </location>
</feature>
<feature type="region of interest" description="Disordered" evidence="8">
    <location>
        <begin position="472"/>
        <end position="496"/>
    </location>
</feature>
<reference evidence="9 10" key="1">
    <citation type="journal article" date="2015" name="Genome Biol. Evol.">
        <title>Comparative Genomics of a Bacterivorous Green Alga Reveals Evolutionary Causalities and Consequences of Phago-Mixotrophic Mode of Nutrition.</title>
        <authorList>
            <person name="Burns J.A."/>
            <person name="Paasch A."/>
            <person name="Narechania A."/>
            <person name="Kim E."/>
        </authorList>
    </citation>
    <scope>NUCLEOTIDE SEQUENCE [LARGE SCALE GENOMIC DNA]</scope>
    <source>
        <strain evidence="9 10">PLY_AMNH</strain>
    </source>
</reference>
<dbReference type="GO" id="GO:0015095">
    <property type="term" value="F:magnesium ion transmembrane transporter activity"/>
    <property type="evidence" value="ECO:0007669"/>
    <property type="project" value="UniProtKB-UniRule"/>
</dbReference>
<name>A0AAE0FDJ3_9CHLO</name>
<dbReference type="SUPFAM" id="SSF103481">
    <property type="entry name" value="Multidrug resistance efflux transporter EmrE"/>
    <property type="match status" value="1"/>
</dbReference>
<dbReference type="Pfam" id="PF05653">
    <property type="entry name" value="Mg_trans_NIPA"/>
    <property type="match status" value="2"/>
</dbReference>
<evidence type="ECO:0000256" key="7">
    <source>
        <dbReference type="RuleBase" id="RU363078"/>
    </source>
</evidence>
<dbReference type="GO" id="GO:0005769">
    <property type="term" value="C:early endosome"/>
    <property type="evidence" value="ECO:0007669"/>
    <property type="project" value="UniProtKB-SubCell"/>
</dbReference>
<evidence type="ECO:0000256" key="3">
    <source>
        <dbReference type="ARBA" id="ARBA00022692"/>
    </source>
</evidence>
<keyword evidence="3 7" id="KW-0812">Transmembrane</keyword>
<protein>
    <recommendedName>
        <fullName evidence="7">Probable magnesium transporter</fullName>
    </recommendedName>
</protein>
<comment type="caution">
    <text evidence="7">Lacks conserved residue(s) required for the propagation of feature annotation.</text>
</comment>
<evidence type="ECO:0000256" key="4">
    <source>
        <dbReference type="ARBA" id="ARBA00022989"/>
    </source>
</evidence>
<dbReference type="EMBL" id="LGRX02020225">
    <property type="protein sequence ID" value="KAK3257693.1"/>
    <property type="molecule type" value="Genomic_DNA"/>
</dbReference>
<organism evidence="9 10">
    <name type="scientific">Cymbomonas tetramitiformis</name>
    <dbReference type="NCBI Taxonomy" id="36881"/>
    <lineage>
        <taxon>Eukaryota</taxon>
        <taxon>Viridiplantae</taxon>
        <taxon>Chlorophyta</taxon>
        <taxon>Pyramimonadophyceae</taxon>
        <taxon>Pyramimonadales</taxon>
        <taxon>Pyramimonadaceae</taxon>
        <taxon>Cymbomonas</taxon>
    </lineage>
</organism>
<comment type="similarity">
    <text evidence="2 7">Belongs to the NIPA (TC 2.A.7) family.</text>
</comment>
<comment type="caution">
    <text evidence="9">The sequence shown here is derived from an EMBL/GenBank/DDBJ whole genome shotgun (WGS) entry which is preliminary data.</text>
</comment>
<evidence type="ECO:0000256" key="6">
    <source>
        <dbReference type="ARBA" id="ARBA00025284"/>
    </source>
</evidence>
<comment type="subunit">
    <text evidence="7">Homodimer.</text>
</comment>
<keyword evidence="7" id="KW-0460">Magnesium</keyword>
<evidence type="ECO:0000313" key="10">
    <source>
        <dbReference type="Proteomes" id="UP001190700"/>
    </source>
</evidence>
<gene>
    <name evidence="9" type="ORF">CYMTET_33233</name>
</gene>
<evidence type="ECO:0000256" key="2">
    <source>
        <dbReference type="ARBA" id="ARBA00007001"/>
    </source>
</evidence>
<dbReference type="PANTHER" id="PTHR12570:SF9">
    <property type="entry name" value="MAGNESIUM TRANSPORTER NIPA8-RELATED"/>
    <property type="match status" value="1"/>
</dbReference>
<accession>A0AAE0FDJ3</accession>
<keyword evidence="7" id="KW-0813">Transport</keyword>
<feature type="transmembrane region" description="Helical" evidence="7">
    <location>
        <begin position="370"/>
        <end position="388"/>
    </location>
</feature>
<evidence type="ECO:0000313" key="9">
    <source>
        <dbReference type="EMBL" id="KAK3257693.1"/>
    </source>
</evidence>
<feature type="transmembrane region" description="Helical" evidence="7">
    <location>
        <begin position="304"/>
        <end position="324"/>
    </location>
</feature>
<dbReference type="InterPro" id="IPR008521">
    <property type="entry name" value="Mg_trans_NIPA"/>
</dbReference>
<keyword evidence="4 7" id="KW-1133">Transmembrane helix</keyword>
<sequence length="562" mass="60165">MANSGTVTGIILCLIGNLSMNLGTNIVKVAHNKRQTEALNNPNTVLKPLWKSKVWRVGAVVFKSGNLLNFIAYGLGPQSVLAAMSGVQFVSNAIFARIILKERASPRMYVGIFGIVAGILMLVLLFGNQSSGPYTSDDLVELFGATPFLCYLSLIFTLAAVAYVTSRLYKGKTAFPKEKLRRVGLACLSSTDGNFSRLDSELDLAEMGRKGTRGEPADHNLKRPAKVETVAPNSAVSGGAEDSSSPASSTQESGNADSAKPHHKGMVLPFCYAFFSAVPGTQSITFSKMCSVLLRETVEGDNQLVYPFTYFCILVFVVTGILWDKQLNQGLRKFDALIITPVLQANFTLLAILNGGIFFQEFNSLQPEQVAAMIGAITLVIGSMFLLVPNSPDLYSEGETLAALEALDTDTVPLSATTSLRSEHAASDQGPLGAEVVDVQLVPALSQDLPLSDLSGLGGSKLSPSRRQLQFDQRTGLPGGPPTPNPSATPMSKPSKVQIPRVHGMEIEESEWDASSPVTPDADDAFQLNSGFAKEAQQHEVSIAAARRERWAGTTPPRAPLS</sequence>